<dbReference type="PIRSF" id="PIRSF002599">
    <property type="entry name" value="Cold_shock_A"/>
    <property type="match status" value="1"/>
</dbReference>
<dbReference type="RefSeq" id="WP_310576195.1">
    <property type="nucleotide sequence ID" value="NZ_JAVKPK010000040.1"/>
</dbReference>
<dbReference type="InterPro" id="IPR010718">
    <property type="entry name" value="DUF1294"/>
</dbReference>
<dbReference type="Proteomes" id="UP001246244">
    <property type="component" value="Unassembled WGS sequence"/>
</dbReference>
<name>A0ABU2D2J2_9EURY</name>
<organism evidence="2 3">
    <name type="scientific">Methanosarcina baikalica</name>
    <dbReference type="NCBI Taxonomy" id="3073890"/>
    <lineage>
        <taxon>Archaea</taxon>
        <taxon>Methanobacteriati</taxon>
        <taxon>Methanobacteriota</taxon>
        <taxon>Stenosarchaea group</taxon>
        <taxon>Methanomicrobia</taxon>
        <taxon>Methanosarcinales</taxon>
        <taxon>Methanosarcinaceae</taxon>
        <taxon>Methanosarcina</taxon>
    </lineage>
</organism>
<keyword evidence="1" id="KW-1133">Transmembrane helix</keyword>
<dbReference type="EMBL" id="JAVKPK010000040">
    <property type="protein sequence ID" value="MDR7666167.1"/>
    <property type="molecule type" value="Genomic_DNA"/>
</dbReference>
<sequence length="92" mass="10514">MKEIVYFLFPIIYAVLNAASFALYGIDKFKAKSEKWRISEQGLLIVSLFGPIGALLGMQHFRHKTQKPLFKFLVPAFVGIHIFLVIWTCPQA</sequence>
<feature type="transmembrane region" description="Helical" evidence="1">
    <location>
        <begin position="69"/>
        <end position="89"/>
    </location>
</feature>
<feature type="transmembrane region" description="Helical" evidence="1">
    <location>
        <begin position="6"/>
        <end position="26"/>
    </location>
</feature>
<keyword evidence="3" id="KW-1185">Reference proteome</keyword>
<dbReference type="Pfam" id="PF06961">
    <property type="entry name" value="DUF1294"/>
    <property type="match status" value="1"/>
</dbReference>
<keyword evidence="1" id="KW-0472">Membrane</keyword>
<reference evidence="3" key="1">
    <citation type="submission" date="2023-07" db="EMBL/GenBank/DDBJ databases">
        <title>Whole-genome sequencing of a new Methanosarcina sp. Z-7115.</title>
        <authorList>
            <person name="Zhilina T.N."/>
            <person name="Merkel A.Y."/>
        </authorList>
    </citation>
    <scope>NUCLEOTIDE SEQUENCE [LARGE SCALE GENOMIC DNA]</scope>
    <source>
        <strain evidence="3">Z-7115</strain>
    </source>
</reference>
<dbReference type="InterPro" id="IPR012156">
    <property type="entry name" value="Cold_shock_CspA"/>
</dbReference>
<proteinExistence type="predicted"/>
<keyword evidence="1" id="KW-0812">Transmembrane</keyword>
<protein>
    <submittedName>
        <fullName evidence="2">DUF1294 domain-containing protein</fullName>
    </submittedName>
</protein>
<evidence type="ECO:0000256" key="1">
    <source>
        <dbReference type="SAM" id="Phobius"/>
    </source>
</evidence>
<comment type="caution">
    <text evidence="2">The sequence shown here is derived from an EMBL/GenBank/DDBJ whole genome shotgun (WGS) entry which is preliminary data.</text>
</comment>
<gene>
    <name evidence="2" type="ORF">RG963_10350</name>
</gene>
<feature type="transmembrane region" description="Helical" evidence="1">
    <location>
        <begin position="38"/>
        <end position="57"/>
    </location>
</feature>
<accession>A0ABU2D2J2</accession>
<evidence type="ECO:0000313" key="3">
    <source>
        <dbReference type="Proteomes" id="UP001246244"/>
    </source>
</evidence>
<evidence type="ECO:0000313" key="2">
    <source>
        <dbReference type="EMBL" id="MDR7666167.1"/>
    </source>
</evidence>